<evidence type="ECO:0000313" key="6">
    <source>
        <dbReference type="Proteomes" id="UP000569914"/>
    </source>
</evidence>
<keyword evidence="2 5" id="KW-0012">Acyltransferase</keyword>
<dbReference type="GO" id="GO:0016747">
    <property type="term" value="F:acyltransferase activity, transferring groups other than amino-acyl groups"/>
    <property type="evidence" value="ECO:0007669"/>
    <property type="project" value="InterPro"/>
</dbReference>
<protein>
    <submittedName>
        <fullName evidence="5">L-amino acid N-acyltransferase YncA</fullName>
    </submittedName>
</protein>
<comment type="caution">
    <text evidence="5">The sequence shown here is derived from an EMBL/GenBank/DDBJ whole genome shotgun (WGS) entry which is preliminary data.</text>
</comment>
<evidence type="ECO:0000313" key="5">
    <source>
        <dbReference type="EMBL" id="NYE69998.1"/>
    </source>
</evidence>
<accession>A0A7Y9I4L3</accession>
<evidence type="ECO:0000256" key="1">
    <source>
        <dbReference type="ARBA" id="ARBA00022679"/>
    </source>
</evidence>
<dbReference type="SUPFAM" id="SSF55729">
    <property type="entry name" value="Acyl-CoA N-acyltransferases (Nat)"/>
    <property type="match status" value="1"/>
</dbReference>
<dbReference type="PANTHER" id="PTHR43877">
    <property type="entry name" value="AMINOALKYLPHOSPHONATE N-ACETYLTRANSFERASE-RELATED-RELATED"/>
    <property type="match status" value="1"/>
</dbReference>
<reference evidence="5 6" key="1">
    <citation type="submission" date="2020-07" db="EMBL/GenBank/DDBJ databases">
        <title>Sequencing the genomes of 1000 actinobacteria strains.</title>
        <authorList>
            <person name="Klenk H.-P."/>
        </authorList>
    </citation>
    <scope>NUCLEOTIDE SEQUENCE [LARGE SCALE GENOMIC DNA]</scope>
    <source>
        <strain evidence="5 6">DSM 22083</strain>
    </source>
</reference>
<dbReference type="RefSeq" id="WP_179749149.1">
    <property type="nucleotide sequence ID" value="NZ_JACCBU010000001.1"/>
</dbReference>
<dbReference type="InterPro" id="IPR000182">
    <property type="entry name" value="GNAT_dom"/>
</dbReference>
<sequence length="166" mass="17415">MIIRPAKLDDAEPLSAVLNAVIAEGDKTAIDAPLSGSEFAEWFITGSHCISCVAAAGEDGRFLGFQALERFHRELPAGTADIATFVSAASRGSGVGRRLAEATVAIAERAGLRSLRAVIRRRNTGAISYYRSLGFRDEGGASTGESVTLMRPVRSVPGHPEPGSSS</sequence>
<dbReference type="PROSITE" id="PS51186">
    <property type="entry name" value="GNAT"/>
    <property type="match status" value="1"/>
</dbReference>
<proteinExistence type="predicted"/>
<name>A0A7Y9I4L3_9ACTN</name>
<dbReference type="InterPro" id="IPR050832">
    <property type="entry name" value="Bact_Acetyltransf"/>
</dbReference>
<evidence type="ECO:0000259" key="4">
    <source>
        <dbReference type="PROSITE" id="PS51186"/>
    </source>
</evidence>
<dbReference type="AlphaFoldDB" id="A0A7Y9I4L3"/>
<dbReference type="Proteomes" id="UP000569914">
    <property type="component" value="Unassembled WGS sequence"/>
</dbReference>
<dbReference type="Pfam" id="PF00583">
    <property type="entry name" value="Acetyltransf_1"/>
    <property type="match status" value="1"/>
</dbReference>
<dbReference type="EMBL" id="JACCBU010000001">
    <property type="protein sequence ID" value="NYE69998.1"/>
    <property type="molecule type" value="Genomic_DNA"/>
</dbReference>
<evidence type="ECO:0000256" key="2">
    <source>
        <dbReference type="ARBA" id="ARBA00023315"/>
    </source>
</evidence>
<dbReference type="InterPro" id="IPR016181">
    <property type="entry name" value="Acyl_CoA_acyltransferase"/>
</dbReference>
<organism evidence="5 6">
    <name type="scientific">Microlunatus parietis</name>
    <dbReference type="NCBI Taxonomy" id="682979"/>
    <lineage>
        <taxon>Bacteria</taxon>
        <taxon>Bacillati</taxon>
        <taxon>Actinomycetota</taxon>
        <taxon>Actinomycetes</taxon>
        <taxon>Propionibacteriales</taxon>
        <taxon>Propionibacteriaceae</taxon>
        <taxon>Microlunatus</taxon>
    </lineage>
</organism>
<gene>
    <name evidence="5" type="ORF">BKA15_001327</name>
</gene>
<keyword evidence="6" id="KW-1185">Reference proteome</keyword>
<feature type="domain" description="N-acetyltransferase" evidence="4">
    <location>
        <begin position="1"/>
        <end position="154"/>
    </location>
</feature>
<feature type="region of interest" description="Disordered" evidence="3">
    <location>
        <begin position="144"/>
        <end position="166"/>
    </location>
</feature>
<dbReference type="CDD" id="cd04301">
    <property type="entry name" value="NAT_SF"/>
    <property type="match status" value="1"/>
</dbReference>
<evidence type="ECO:0000256" key="3">
    <source>
        <dbReference type="SAM" id="MobiDB-lite"/>
    </source>
</evidence>
<dbReference type="Gene3D" id="3.40.630.30">
    <property type="match status" value="1"/>
</dbReference>
<keyword evidence="1 5" id="KW-0808">Transferase</keyword>